<organism evidence="1">
    <name type="scientific">Dichomitus squalens</name>
    <dbReference type="NCBI Taxonomy" id="114155"/>
    <lineage>
        <taxon>Eukaryota</taxon>
        <taxon>Fungi</taxon>
        <taxon>Dikarya</taxon>
        <taxon>Basidiomycota</taxon>
        <taxon>Agaricomycotina</taxon>
        <taxon>Agaricomycetes</taxon>
        <taxon>Polyporales</taxon>
        <taxon>Polyporaceae</taxon>
        <taxon>Dichomitus</taxon>
    </lineage>
</organism>
<dbReference type="AlphaFoldDB" id="A0A4Q9MR86"/>
<evidence type="ECO:0000313" key="1">
    <source>
        <dbReference type="EMBL" id="TBU30065.1"/>
    </source>
</evidence>
<accession>A0A4Q9MR86</accession>
<gene>
    <name evidence="1" type="ORF">BD311DRAFT_239150</name>
</gene>
<protein>
    <submittedName>
        <fullName evidence="1">Uncharacterized protein</fullName>
    </submittedName>
</protein>
<reference evidence="1" key="1">
    <citation type="submission" date="2019-01" db="EMBL/GenBank/DDBJ databases">
        <title>Draft genome sequences of three monokaryotic isolates of the white-rot basidiomycete fungus Dichomitus squalens.</title>
        <authorList>
            <consortium name="DOE Joint Genome Institute"/>
            <person name="Lopez S.C."/>
            <person name="Andreopoulos B."/>
            <person name="Pangilinan J."/>
            <person name="Lipzen A."/>
            <person name="Riley R."/>
            <person name="Ahrendt S."/>
            <person name="Ng V."/>
            <person name="Barry K."/>
            <person name="Daum C."/>
            <person name="Grigoriev I.V."/>
            <person name="Hilden K.S."/>
            <person name="Makela M.R."/>
            <person name="de Vries R.P."/>
        </authorList>
    </citation>
    <scope>NUCLEOTIDE SEQUENCE [LARGE SCALE GENOMIC DNA]</scope>
    <source>
        <strain evidence="1">OM18370.1</strain>
    </source>
</reference>
<proteinExistence type="predicted"/>
<dbReference type="EMBL" id="ML143408">
    <property type="protein sequence ID" value="TBU30065.1"/>
    <property type="molecule type" value="Genomic_DNA"/>
</dbReference>
<name>A0A4Q9MR86_9APHY</name>
<dbReference type="Proteomes" id="UP000292957">
    <property type="component" value="Unassembled WGS sequence"/>
</dbReference>
<sequence length="170" mass="18683">MIRAGRRSVEILDLREQHGLVHIRGTWSSVAALVVDSCPSCPIPITEVSHHVPSGATNPRTRSSHCTYSFIVLSGRRSPTSHSTHWTLRASLSALTSAVSTSVTRRFGSYHCALELIRVYGRSRSYRVRRNSPSKQIFALSFGGTGGCRWRRICDFASSAFCATGRSSPC</sequence>